<evidence type="ECO:0000313" key="2">
    <source>
        <dbReference type="Proteomes" id="UP001610446"/>
    </source>
</evidence>
<dbReference type="Proteomes" id="UP001610446">
    <property type="component" value="Unassembled WGS sequence"/>
</dbReference>
<dbReference type="SUPFAM" id="SSF53335">
    <property type="entry name" value="S-adenosyl-L-methionine-dependent methyltransferases"/>
    <property type="match status" value="1"/>
</dbReference>
<dbReference type="Pfam" id="PF13489">
    <property type="entry name" value="Methyltransf_23"/>
    <property type="match status" value="1"/>
</dbReference>
<evidence type="ECO:0000313" key="1">
    <source>
        <dbReference type="EMBL" id="KAL2849495.1"/>
    </source>
</evidence>
<sequence>MLTAEAPEFLPLRILRGICRPAIMTERENEQIIEVEDDADSTLGSQIASETSSLNSLVLQFEYENGRRYHSYQSGHYAFPNDEDELDRMDLEHHIFLLLLEGELHLAPLNDPQRILDLGTGTGIWAVDMADKYPGASVLGTDLSPVQPSFVPPNLEFQVDDFENDWTFRKESFDLIHSRLLLASVSDYPKLFRQALSALKPGAYMEMHDVDPGFETDDNSIPSDSSALKWSQLFFEGCKKINHRVPSPEEYKTMMEEAGFVDVKLKILKRPSNPWPKDKDMKRLGLYTLTNHLNGLHAFTVGLFTRVLGWSTAEVEILIAQCRKEWKDGSIHAYQRVVFVYGKKPETPSS</sequence>
<keyword evidence="1" id="KW-0489">Methyltransferase</keyword>
<gene>
    <name evidence="1" type="ORF">BJY01DRAFT_210714</name>
</gene>
<dbReference type="PANTHER" id="PTHR43591">
    <property type="entry name" value="METHYLTRANSFERASE"/>
    <property type="match status" value="1"/>
</dbReference>
<dbReference type="Gene3D" id="3.40.50.150">
    <property type="entry name" value="Vaccinia Virus protein VP39"/>
    <property type="match status" value="1"/>
</dbReference>
<dbReference type="PANTHER" id="PTHR43591:SF10">
    <property type="entry name" value="ABC TRANSMEMBRANE TYPE-1 DOMAIN-CONTAINING PROTEIN-RELATED"/>
    <property type="match status" value="1"/>
</dbReference>
<dbReference type="GO" id="GO:0032259">
    <property type="term" value="P:methylation"/>
    <property type="evidence" value="ECO:0007669"/>
    <property type="project" value="UniProtKB-KW"/>
</dbReference>
<keyword evidence="1" id="KW-0808">Transferase</keyword>
<accession>A0ABR4KB38</accession>
<organism evidence="1 2">
    <name type="scientific">Aspergillus pseudoustus</name>
    <dbReference type="NCBI Taxonomy" id="1810923"/>
    <lineage>
        <taxon>Eukaryota</taxon>
        <taxon>Fungi</taxon>
        <taxon>Dikarya</taxon>
        <taxon>Ascomycota</taxon>
        <taxon>Pezizomycotina</taxon>
        <taxon>Eurotiomycetes</taxon>
        <taxon>Eurotiomycetidae</taxon>
        <taxon>Eurotiales</taxon>
        <taxon>Aspergillaceae</taxon>
        <taxon>Aspergillus</taxon>
        <taxon>Aspergillus subgen. Nidulantes</taxon>
    </lineage>
</organism>
<dbReference type="EMBL" id="JBFXLU010000043">
    <property type="protein sequence ID" value="KAL2849495.1"/>
    <property type="molecule type" value="Genomic_DNA"/>
</dbReference>
<comment type="caution">
    <text evidence="1">The sequence shown here is derived from an EMBL/GenBank/DDBJ whole genome shotgun (WGS) entry which is preliminary data.</text>
</comment>
<dbReference type="CDD" id="cd02440">
    <property type="entry name" value="AdoMet_MTases"/>
    <property type="match status" value="1"/>
</dbReference>
<reference evidence="1 2" key="1">
    <citation type="submission" date="2024-07" db="EMBL/GenBank/DDBJ databases">
        <title>Section-level genome sequencing and comparative genomics of Aspergillus sections Usti and Cavernicolus.</title>
        <authorList>
            <consortium name="Lawrence Berkeley National Laboratory"/>
            <person name="Nybo J.L."/>
            <person name="Vesth T.C."/>
            <person name="Theobald S."/>
            <person name="Frisvad J.C."/>
            <person name="Larsen T.O."/>
            <person name="Kjaerboelling I."/>
            <person name="Rothschild-Mancinelli K."/>
            <person name="Lyhne E.K."/>
            <person name="Kogle M.E."/>
            <person name="Barry K."/>
            <person name="Clum A."/>
            <person name="Na H."/>
            <person name="Ledsgaard L."/>
            <person name="Lin J."/>
            <person name="Lipzen A."/>
            <person name="Kuo A."/>
            <person name="Riley R."/>
            <person name="Mondo S."/>
            <person name="Labutti K."/>
            <person name="Haridas S."/>
            <person name="Pangalinan J."/>
            <person name="Salamov A.A."/>
            <person name="Simmons B.A."/>
            <person name="Magnuson J.K."/>
            <person name="Chen J."/>
            <person name="Drula E."/>
            <person name="Henrissat B."/>
            <person name="Wiebenga A."/>
            <person name="Lubbers R.J."/>
            <person name="Gomes A.C."/>
            <person name="Makela M.R."/>
            <person name="Stajich J."/>
            <person name="Grigoriev I.V."/>
            <person name="Mortensen U.H."/>
            <person name="De Vries R.P."/>
            <person name="Baker S.E."/>
            <person name="Andersen M.R."/>
        </authorList>
    </citation>
    <scope>NUCLEOTIDE SEQUENCE [LARGE SCALE GENOMIC DNA]</scope>
    <source>
        <strain evidence="1 2">CBS 123904</strain>
    </source>
</reference>
<proteinExistence type="predicted"/>
<keyword evidence="2" id="KW-1185">Reference proteome</keyword>
<protein>
    <submittedName>
        <fullName evidence="1">S-adenosyl-L-methionine-dependent methyltransferase</fullName>
    </submittedName>
</protein>
<dbReference type="InterPro" id="IPR029063">
    <property type="entry name" value="SAM-dependent_MTases_sf"/>
</dbReference>
<dbReference type="GO" id="GO:0008168">
    <property type="term" value="F:methyltransferase activity"/>
    <property type="evidence" value="ECO:0007669"/>
    <property type="project" value="UniProtKB-KW"/>
</dbReference>
<name>A0ABR4KB38_9EURO</name>